<protein>
    <recommendedName>
        <fullName evidence="3">Endonuclease/exonuclease/phosphatase domain-containing protein</fullName>
    </recommendedName>
</protein>
<name>A0AAW2EE91_9HYME</name>
<keyword evidence="2" id="KW-1185">Reference proteome</keyword>
<evidence type="ECO:0000313" key="1">
    <source>
        <dbReference type="EMBL" id="KAL0100576.1"/>
    </source>
</evidence>
<evidence type="ECO:0008006" key="3">
    <source>
        <dbReference type="Google" id="ProtNLM"/>
    </source>
</evidence>
<gene>
    <name evidence="1" type="ORF">PUN28_019719</name>
</gene>
<proteinExistence type="predicted"/>
<dbReference type="EMBL" id="JADYXP020000026">
    <property type="protein sequence ID" value="KAL0100576.1"/>
    <property type="molecule type" value="Genomic_DNA"/>
</dbReference>
<comment type="caution">
    <text evidence="1">The sequence shown here is derived from an EMBL/GenBank/DDBJ whole genome shotgun (WGS) entry which is preliminary data.</text>
</comment>
<evidence type="ECO:0000313" key="2">
    <source>
        <dbReference type="Proteomes" id="UP001430953"/>
    </source>
</evidence>
<sequence>MILDWHVDTESEHLSDHRYVELRIKHPDKTTPHSKNKSEGRWALSKLNREFLKGSLTVFLWNKDNDPPELEPDPQEEAD</sequence>
<accession>A0AAW2EE91</accession>
<organism evidence="1 2">
    <name type="scientific">Cardiocondyla obscurior</name>
    <dbReference type="NCBI Taxonomy" id="286306"/>
    <lineage>
        <taxon>Eukaryota</taxon>
        <taxon>Metazoa</taxon>
        <taxon>Ecdysozoa</taxon>
        <taxon>Arthropoda</taxon>
        <taxon>Hexapoda</taxon>
        <taxon>Insecta</taxon>
        <taxon>Pterygota</taxon>
        <taxon>Neoptera</taxon>
        <taxon>Endopterygota</taxon>
        <taxon>Hymenoptera</taxon>
        <taxon>Apocrita</taxon>
        <taxon>Aculeata</taxon>
        <taxon>Formicoidea</taxon>
        <taxon>Formicidae</taxon>
        <taxon>Myrmicinae</taxon>
        <taxon>Cardiocondyla</taxon>
    </lineage>
</organism>
<dbReference type="Proteomes" id="UP001430953">
    <property type="component" value="Unassembled WGS sequence"/>
</dbReference>
<dbReference type="AlphaFoldDB" id="A0AAW2EE91"/>
<reference evidence="1 2" key="1">
    <citation type="submission" date="2023-03" db="EMBL/GenBank/DDBJ databases">
        <title>High recombination rates correlate with genetic variation in Cardiocondyla obscurior ants.</title>
        <authorList>
            <person name="Errbii M."/>
        </authorList>
    </citation>
    <scope>NUCLEOTIDE SEQUENCE [LARGE SCALE GENOMIC DNA]</scope>
    <source>
        <strain evidence="1">Alpha-2009</strain>
        <tissue evidence="1">Whole body</tissue>
    </source>
</reference>